<keyword evidence="1" id="KW-0812">Transmembrane</keyword>
<gene>
    <name evidence="2" type="ORF">FA15DRAFT_117711</name>
</gene>
<evidence type="ECO:0000313" key="3">
    <source>
        <dbReference type="Proteomes" id="UP000307440"/>
    </source>
</evidence>
<proteinExistence type="predicted"/>
<accession>A0A5C3L4Z1</accession>
<organism evidence="2 3">
    <name type="scientific">Coprinopsis marcescibilis</name>
    <name type="common">Agaric fungus</name>
    <name type="synonym">Psathyrella marcescibilis</name>
    <dbReference type="NCBI Taxonomy" id="230819"/>
    <lineage>
        <taxon>Eukaryota</taxon>
        <taxon>Fungi</taxon>
        <taxon>Dikarya</taxon>
        <taxon>Basidiomycota</taxon>
        <taxon>Agaricomycotina</taxon>
        <taxon>Agaricomycetes</taxon>
        <taxon>Agaricomycetidae</taxon>
        <taxon>Agaricales</taxon>
        <taxon>Agaricineae</taxon>
        <taxon>Psathyrellaceae</taxon>
        <taxon>Coprinopsis</taxon>
    </lineage>
</organism>
<keyword evidence="1" id="KW-0472">Membrane</keyword>
<reference evidence="2 3" key="1">
    <citation type="journal article" date="2019" name="Nat. Ecol. Evol.">
        <title>Megaphylogeny resolves global patterns of mushroom evolution.</title>
        <authorList>
            <person name="Varga T."/>
            <person name="Krizsan K."/>
            <person name="Foldi C."/>
            <person name="Dima B."/>
            <person name="Sanchez-Garcia M."/>
            <person name="Sanchez-Ramirez S."/>
            <person name="Szollosi G.J."/>
            <person name="Szarkandi J.G."/>
            <person name="Papp V."/>
            <person name="Albert L."/>
            <person name="Andreopoulos W."/>
            <person name="Angelini C."/>
            <person name="Antonin V."/>
            <person name="Barry K.W."/>
            <person name="Bougher N.L."/>
            <person name="Buchanan P."/>
            <person name="Buyck B."/>
            <person name="Bense V."/>
            <person name="Catcheside P."/>
            <person name="Chovatia M."/>
            <person name="Cooper J."/>
            <person name="Damon W."/>
            <person name="Desjardin D."/>
            <person name="Finy P."/>
            <person name="Geml J."/>
            <person name="Haridas S."/>
            <person name="Hughes K."/>
            <person name="Justo A."/>
            <person name="Karasinski D."/>
            <person name="Kautmanova I."/>
            <person name="Kiss B."/>
            <person name="Kocsube S."/>
            <person name="Kotiranta H."/>
            <person name="LaButti K.M."/>
            <person name="Lechner B.E."/>
            <person name="Liimatainen K."/>
            <person name="Lipzen A."/>
            <person name="Lukacs Z."/>
            <person name="Mihaltcheva S."/>
            <person name="Morgado L.N."/>
            <person name="Niskanen T."/>
            <person name="Noordeloos M.E."/>
            <person name="Ohm R.A."/>
            <person name="Ortiz-Santana B."/>
            <person name="Ovrebo C."/>
            <person name="Racz N."/>
            <person name="Riley R."/>
            <person name="Savchenko A."/>
            <person name="Shiryaev A."/>
            <person name="Soop K."/>
            <person name="Spirin V."/>
            <person name="Szebenyi C."/>
            <person name="Tomsovsky M."/>
            <person name="Tulloss R.E."/>
            <person name="Uehling J."/>
            <person name="Grigoriev I.V."/>
            <person name="Vagvolgyi C."/>
            <person name="Papp T."/>
            <person name="Martin F.M."/>
            <person name="Miettinen O."/>
            <person name="Hibbett D.S."/>
            <person name="Nagy L.G."/>
        </authorList>
    </citation>
    <scope>NUCLEOTIDE SEQUENCE [LARGE SCALE GENOMIC DNA]</scope>
    <source>
        <strain evidence="2 3">CBS 121175</strain>
    </source>
</reference>
<feature type="transmembrane region" description="Helical" evidence="1">
    <location>
        <begin position="24"/>
        <end position="42"/>
    </location>
</feature>
<evidence type="ECO:0000313" key="2">
    <source>
        <dbReference type="EMBL" id="TFK27857.1"/>
    </source>
</evidence>
<sequence>MNPRETLKFAIGLKIDCSTDGTRGTVAMSLVFWALISAPVIVTRTTKLRLGLYIPASKENQPRTATSSPGYQSPLKAVYPFHPYQKHLKSIRTRRRFLVPAELSSPRIRLLKNPNRRRFEVSSHFTALIFKQAILPFLDALSLPSGADTEVLHRTHAQHLIQRIICDLRSREPPGYSSRTPL</sequence>
<dbReference type="Proteomes" id="UP000307440">
    <property type="component" value="Unassembled WGS sequence"/>
</dbReference>
<name>A0A5C3L4Z1_COPMA</name>
<dbReference type="EMBL" id="ML210160">
    <property type="protein sequence ID" value="TFK27857.1"/>
    <property type="molecule type" value="Genomic_DNA"/>
</dbReference>
<evidence type="ECO:0000256" key="1">
    <source>
        <dbReference type="SAM" id="Phobius"/>
    </source>
</evidence>
<dbReference type="AlphaFoldDB" id="A0A5C3L4Z1"/>
<protein>
    <submittedName>
        <fullName evidence="2">Uncharacterized protein</fullName>
    </submittedName>
</protein>
<keyword evidence="1" id="KW-1133">Transmembrane helix</keyword>
<keyword evidence="3" id="KW-1185">Reference proteome</keyword>